<gene>
    <name evidence="2" type="ORF">BaRGS_00039451</name>
</gene>
<evidence type="ECO:0000313" key="2">
    <source>
        <dbReference type="EMBL" id="KAK7455917.1"/>
    </source>
</evidence>
<evidence type="ECO:0000256" key="1">
    <source>
        <dbReference type="SAM" id="MobiDB-lite"/>
    </source>
</evidence>
<accession>A0ABD0J2Z8</accession>
<dbReference type="AlphaFoldDB" id="A0ABD0J2Z8"/>
<protein>
    <submittedName>
        <fullName evidence="2">Uncharacterized protein</fullName>
    </submittedName>
</protein>
<dbReference type="EMBL" id="JACVVK020000690">
    <property type="protein sequence ID" value="KAK7455917.1"/>
    <property type="molecule type" value="Genomic_DNA"/>
</dbReference>
<dbReference type="Proteomes" id="UP001519460">
    <property type="component" value="Unassembled WGS sequence"/>
</dbReference>
<evidence type="ECO:0000313" key="3">
    <source>
        <dbReference type="Proteomes" id="UP001519460"/>
    </source>
</evidence>
<keyword evidence="3" id="KW-1185">Reference proteome</keyword>
<feature type="region of interest" description="Disordered" evidence="1">
    <location>
        <begin position="79"/>
        <end position="150"/>
    </location>
</feature>
<organism evidence="2 3">
    <name type="scientific">Batillaria attramentaria</name>
    <dbReference type="NCBI Taxonomy" id="370345"/>
    <lineage>
        <taxon>Eukaryota</taxon>
        <taxon>Metazoa</taxon>
        <taxon>Spiralia</taxon>
        <taxon>Lophotrochozoa</taxon>
        <taxon>Mollusca</taxon>
        <taxon>Gastropoda</taxon>
        <taxon>Caenogastropoda</taxon>
        <taxon>Sorbeoconcha</taxon>
        <taxon>Cerithioidea</taxon>
        <taxon>Batillariidae</taxon>
        <taxon>Batillaria</taxon>
    </lineage>
</organism>
<reference evidence="2 3" key="1">
    <citation type="journal article" date="2023" name="Sci. Data">
        <title>Genome assembly of the Korean intertidal mud-creeper Batillaria attramentaria.</title>
        <authorList>
            <person name="Patra A.K."/>
            <person name="Ho P.T."/>
            <person name="Jun S."/>
            <person name="Lee S.J."/>
            <person name="Kim Y."/>
            <person name="Won Y.J."/>
        </authorList>
    </citation>
    <scope>NUCLEOTIDE SEQUENCE [LARGE SCALE GENOMIC DNA]</scope>
    <source>
        <strain evidence="2">Wonlab-2016</strain>
    </source>
</reference>
<proteinExistence type="predicted"/>
<name>A0ABD0J2Z8_9CAEN</name>
<comment type="caution">
    <text evidence="2">The sequence shown here is derived from an EMBL/GenBank/DDBJ whole genome shotgun (WGS) entry which is preliminary data.</text>
</comment>
<sequence length="216" mass="24840">MSRAVSLQRCFSDHCSHHATLKECMNGHWTCQHGETLSDCQATHNSNSPLCDINNHDRVCHWCCDTADCLRNLANGVTQTNAPATTAPPAVTTAPRQSQRLPRQSQQLPQQSQRLHQQPRLLPQQSQQLPRQSQRLPQQQQRLPRQSQQLIRHTQQLEDNNSNCCETKQDCELSSDEERQNKGIKECQVQRLQISVHGKRRTHLTSNFQHLVHKKK</sequence>
<feature type="compositionally biased region" description="Low complexity" evidence="1">
    <location>
        <begin position="80"/>
        <end position="150"/>
    </location>
</feature>